<dbReference type="InterPro" id="IPR036691">
    <property type="entry name" value="Endo/exonu/phosph_ase_sf"/>
</dbReference>
<feature type="compositionally biased region" description="Basic and acidic residues" evidence="1">
    <location>
        <begin position="34"/>
        <end position="45"/>
    </location>
</feature>
<dbReference type="PANTHER" id="PTHR36688:SF1">
    <property type="entry name" value="ENDONUCLEASE_EXONUCLEASE_PHOSPHATASE DOMAIN-CONTAINING PROTEIN"/>
    <property type="match status" value="1"/>
</dbReference>
<dbReference type="AlphaFoldDB" id="A0A813M5Z1"/>
<feature type="region of interest" description="Disordered" evidence="1">
    <location>
        <begin position="1"/>
        <end position="84"/>
    </location>
</feature>
<keyword evidence="4" id="KW-1185">Reference proteome</keyword>
<dbReference type="Pfam" id="PF00078">
    <property type="entry name" value="RVT_1"/>
    <property type="match status" value="1"/>
</dbReference>
<comment type="caution">
    <text evidence="3">The sequence shown here is derived from an EMBL/GenBank/DDBJ whole genome shotgun (WGS) entry which is preliminary data.</text>
</comment>
<feature type="compositionally biased region" description="Polar residues" evidence="1">
    <location>
        <begin position="68"/>
        <end position="81"/>
    </location>
</feature>
<evidence type="ECO:0000256" key="1">
    <source>
        <dbReference type="SAM" id="MobiDB-lite"/>
    </source>
</evidence>
<proteinExistence type="predicted"/>
<dbReference type="PROSITE" id="PS50878">
    <property type="entry name" value="RT_POL"/>
    <property type="match status" value="1"/>
</dbReference>
<name>A0A813M5Z1_9BILA</name>
<dbReference type="InterPro" id="IPR052560">
    <property type="entry name" value="RdDP_mobile_element"/>
</dbReference>
<dbReference type="Gene3D" id="3.60.10.10">
    <property type="entry name" value="Endonuclease/exonuclease/phosphatase"/>
    <property type="match status" value="1"/>
</dbReference>
<feature type="compositionally biased region" description="Polar residues" evidence="1">
    <location>
        <begin position="20"/>
        <end position="32"/>
    </location>
</feature>
<evidence type="ECO:0000313" key="3">
    <source>
        <dbReference type="EMBL" id="CAF0704299.1"/>
    </source>
</evidence>
<evidence type="ECO:0000259" key="2">
    <source>
        <dbReference type="PROSITE" id="PS50878"/>
    </source>
</evidence>
<dbReference type="Gene3D" id="2.20.25.240">
    <property type="match status" value="1"/>
</dbReference>
<gene>
    <name evidence="3" type="ORF">OXX778_LOCUS126</name>
</gene>
<dbReference type="Proteomes" id="UP000663879">
    <property type="component" value="Unassembled WGS sequence"/>
</dbReference>
<protein>
    <recommendedName>
        <fullName evidence="2">Reverse transcriptase domain-containing protein</fullName>
    </recommendedName>
</protein>
<dbReference type="SUPFAM" id="SSF56219">
    <property type="entry name" value="DNase I-like"/>
    <property type="match status" value="1"/>
</dbReference>
<accession>A0A813M5Z1</accession>
<dbReference type="OrthoDB" id="421040at2759"/>
<dbReference type="EMBL" id="CAJNOC010000006">
    <property type="protein sequence ID" value="CAF0704299.1"/>
    <property type="molecule type" value="Genomic_DNA"/>
</dbReference>
<organism evidence="3 4">
    <name type="scientific">Brachionus calyciflorus</name>
    <dbReference type="NCBI Taxonomy" id="104777"/>
    <lineage>
        <taxon>Eukaryota</taxon>
        <taxon>Metazoa</taxon>
        <taxon>Spiralia</taxon>
        <taxon>Gnathifera</taxon>
        <taxon>Rotifera</taxon>
        <taxon>Eurotatoria</taxon>
        <taxon>Monogononta</taxon>
        <taxon>Pseudotrocha</taxon>
        <taxon>Ploima</taxon>
        <taxon>Brachionidae</taxon>
        <taxon>Brachionus</taxon>
    </lineage>
</organism>
<dbReference type="InterPro" id="IPR000477">
    <property type="entry name" value="RT_dom"/>
</dbReference>
<feature type="compositionally biased region" description="Polar residues" evidence="1">
    <location>
        <begin position="46"/>
        <end position="60"/>
    </location>
</feature>
<feature type="domain" description="Reverse transcriptase" evidence="2">
    <location>
        <begin position="629"/>
        <end position="876"/>
    </location>
</feature>
<dbReference type="Pfam" id="PF14529">
    <property type="entry name" value="Exo_endo_phos_2"/>
    <property type="match status" value="1"/>
</dbReference>
<reference evidence="3" key="1">
    <citation type="submission" date="2021-02" db="EMBL/GenBank/DDBJ databases">
        <authorList>
            <person name="Nowell W R."/>
        </authorList>
    </citation>
    <scope>NUCLEOTIDE SEQUENCE</scope>
    <source>
        <strain evidence="3">Ploen Becks lab</strain>
    </source>
</reference>
<dbReference type="GO" id="GO:0003824">
    <property type="term" value="F:catalytic activity"/>
    <property type="evidence" value="ECO:0007669"/>
    <property type="project" value="InterPro"/>
</dbReference>
<dbReference type="PANTHER" id="PTHR36688">
    <property type="entry name" value="ENDO/EXONUCLEASE/PHOSPHATASE DOMAIN-CONTAINING PROTEIN"/>
    <property type="match status" value="1"/>
</dbReference>
<sequence length="1265" mass="145363">MSHRHSTVGGVGGGSRERTLNAQNSNLNIKTNSKNRDNSNKKEKLIQSSTPNNPQTNSPASKRKASFSPKSSQNASYTMSAKVSRPDPSIRFVLNSSQSDNSQNFDEHVADTNISMCSRQQPESNKTHELDAVKLRISKAVINEFSNPYSLLKEIRRCVVLIATDDTKTHNILSQDWPPTAFQKGVFVLKKRLNQDLIQNKKQLTLIIKKVHSDIDLDSWESISDLENLGLRNAKRILNRKKEKTELITVEAISQEAFENALKNGVCFGATRHRFVEPQINFVQCHKCQGFGHRQFDCNESQKCAKCSGGHHFKECTSDAIKCCHCGKSHWSFSRKCEFVRNATNDQIYQFLHKKDQHDCYAYKASQNLNNPQVNEASLTKLITKITTTIIEDQLKLLANKVMDVFIYAISQTLTSFESHESPVINLLKKTLEENLMSKSKKEIASLAKDYSNQINQSEQVQSKARNQTQKKWINLQLETSKLYDLIVNLEIGGVSICIKNSIKFERIDLDLNEEIIAVKILSSQIDPALNNDFILVTFYNPPNSVICAEILSKLAKLGQKVLIMGDLNAHSPTWKSKRYNTSGKIVEEFLIEEGFILLNQDEPTYQPIHRPDYNAIIDLALPSTDMMDLVKSFFTSDFICSDHVPILVDITNSDFKPTKYWKEIKKIDYSLLKKTSLLKAHTLRSNTETLQEGLAAFNRNKKLGAIFIDIEKAFDKVWHSGLLFKLDKMRIPDILGKWLKNYLYKRCFMVRVGGFLSTKKLIENGVPQGSVLGPLLFNLFFNDITEVDSQIDKALFADDISAWSTSNLTSVIKLRLQRFLNSIYSWMFKWRLKISTIKTLSCVFNKAFLNYELGLTYYGEPISSERNPKFLGITLDPGLRLHKYAENLRQRSVKRLNMLRSIGGLKWGVSPATKIVTYKTLIRSLIDYAPFTPLIMYEANRQILERIQLKALRHSYNLPQNSTAKEVYDRAKMEKVFERSEMLSINYLIKAKLTNSLISSLIDSYIKHEELDEGILCKNNPRKTILGVLKEVANKNSKSIHFSGHYNHINSQRGSHPIAIHKNYLYWFKEKNKDQSIRCSCSNTQRLKCNASTKIRDNEVIKRTGHHFCERLSDSQVKSYCAQQELKNKVQKETNTIFAFYQETQAKLVSENISNDPIAANFPSFKKIATQDDEDKKEDHFNYVKSTLDFEPINKMFAERNQERLEMEQAIASRVAVITENEIEEVYKLWEQERKSNPKSKRKYERITKEEIDKANLRIKKRIR</sequence>
<dbReference type="InterPro" id="IPR005135">
    <property type="entry name" value="Endo/exonuclease/phosphatase"/>
</dbReference>
<evidence type="ECO:0000313" key="4">
    <source>
        <dbReference type="Proteomes" id="UP000663879"/>
    </source>
</evidence>